<feature type="compositionally biased region" description="Basic and acidic residues" evidence="14">
    <location>
        <begin position="27"/>
        <end position="40"/>
    </location>
</feature>
<feature type="compositionally biased region" description="Basic and acidic residues" evidence="14">
    <location>
        <begin position="301"/>
        <end position="335"/>
    </location>
</feature>
<keyword evidence="11" id="KW-0206">Cytoskeleton</keyword>
<evidence type="ECO:0000256" key="10">
    <source>
        <dbReference type="ARBA" id="ARBA00023069"/>
    </source>
</evidence>
<dbReference type="EMBL" id="CAJHNH020001112">
    <property type="protein sequence ID" value="CAG5121549.1"/>
    <property type="molecule type" value="Genomic_DNA"/>
</dbReference>
<evidence type="ECO:0000256" key="7">
    <source>
        <dbReference type="ARBA" id="ARBA00022701"/>
    </source>
</evidence>
<evidence type="ECO:0000256" key="14">
    <source>
        <dbReference type="SAM" id="MobiDB-lite"/>
    </source>
</evidence>
<name>A0A8S3YXU4_9EUPU</name>
<dbReference type="GO" id="GO:0005874">
    <property type="term" value="C:microtubule"/>
    <property type="evidence" value="ECO:0007669"/>
    <property type="project" value="UniProtKB-KW"/>
</dbReference>
<feature type="compositionally biased region" description="Basic and acidic residues" evidence="14">
    <location>
        <begin position="148"/>
        <end position="176"/>
    </location>
</feature>
<evidence type="ECO:0000256" key="12">
    <source>
        <dbReference type="ARBA" id="ARBA00023273"/>
    </source>
</evidence>
<evidence type="ECO:0000313" key="15">
    <source>
        <dbReference type="EMBL" id="CAG5121549.1"/>
    </source>
</evidence>
<keyword evidence="16" id="KW-1185">Reference proteome</keyword>
<dbReference type="InterPro" id="IPR026687">
    <property type="entry name" value="CCDC181"/>
</dbReference>
<feature type="non-terminal residue" evidence="15">
    <location>
        <position position="462"/>
    </location>
</feature>
<gene>
    <name evidence="15" type="ORF">CUNI_LOCUS7107</name>
</gene>
<feature type="compositionally biased region" description="Basic and acidic residues" evidence="14">
    <location>
        <begin position="345"/>
        <end position="372"/>
    </location>
</feature>
<feature type="non-terminal residue" evidence="15">
    <location>
        <position position="1"/>
    </location>
</feature>
<keyword evidence="6" id="KW-0963">Cytoplasm</keyword>
<feature type="region of interest" description="Disordered" evidence="14">
    <location>
        <begin position="189"/>
        <end position="372"/>
    </location>
</feature>
<evidence type="ECO:0000313" key="16">
    <source>
        <dbReference type="Proteomes" id="UP000678393"/>
    </source>
</evidence>
<dbReference type="PANTHER" id="PTHR14320:SF2">
    <property type="entry name" value="COILED-COIL DOMAIN-CONTAINING PROTEIN 181"/>
    <property type="match status" value="1"/>
</dbReference>
<dbReference type="PANTHER" id="PTHR14320">
    <property type="entry name" value="COILED-COIL DOMAIN-CONTAINING PROTEIN 181"/>
    <property type="match status" value="1"/>
</dbReference>
<feature type="compositionally biased region" description="Low complexity" evidence="14">
    <location>
        <begin position="189"/>
        <end position="199"/>
    </location>
</feature>
<dbReference type="Proteomes" id="UP000678393">
    <property type="component" value="Unassembled WGS sequence"/>
</dbReference>
<proteinExistence type="inferred from homology"/>
<evidence type="ECO:0000256" key="9">
    <source>
        <dbReference type="ARBA" id="ARBA00023054"/>
    </source>
</evidence>
<evidence type="ECO:0000256" key="3">
    <source>
        <dbReference type="ARBA" id="ARBA00004245"/>
    </source>
</evidence>
<evidence type="ECO:0000256" key="8">
    <source>
        <dbReference type="ARBA" id="ARBA00022846"/>
    </source>
</evidence>
<accession>A0A8S3YXU4</accession>
<feature type="region of interest" description="Disordered" evidence="14">
    <location>
        <begin position="1"/>
        <end position="51"/>
    </location>
</feature>
<keyword evidence="8" id="KW-0282">Flagellum</keyword>
<feature type="compositionally biased region" description="Polar residues" evidence="14">
    <location>
        <begin position="290"/>
        <end position="300"/>
    </location>
</feature>
<organism evidence="15 16">
    <name type="scientific">Candidula unifasciata</name>
    <dbReference type="NCBI Taxonomy" id="100452"/>
    <lineage>
        <taxon>Eukaryota</taxon>
        <taxon>Metazoa</taxon>
        <taxon>Spiralia</taxon>
        <taxon>Lophotrochozoa</taxon>
        <taxon>Mollusca</taxon>
        <taxon>Gastropoda</taxon>
        <taxon>Heterobranchia</taxon>
        <taxon>Euthyneura</taxon>
        <taxon>Panpulmonata</taxon>
        <taxon>Eupulmonata</taxon>
        <taxon>Stylommatophora</taxon>
        <taxon>Helicina</taxon>
        <taxon>Helicoidea</taxon>
        <taxon>Geomitridae</taxon>
        <taxon>Candidula</taxon>
    </lineage>
</organism>
<evidence type="ECO:0000256" key="13">
    <source>
        <dbReference type="ARBA" id="ARBA00047162"/>
    </source>
</evidence>
<comment type="subunit">
    <text evidence="13">Homodimer. Interacts with HOOK1. Interacts with HOOK2. Interacts with HOOK3.</text>
</comment>
<dbReference type="AlphaFoldDB" id="A0A8S3YXU4"/>
<dbReference type="GO" id="GO:0031514">
    <property type="term" value="C:motile cilium"/>
    <property type="evidence" value="ECO:0007669"/>
    <property type="project" value="UniProtKB-SubCell"/>
</dbReference>
<evidence type="ECO:0000256" key="5">
    <source>
        <dbReference type="ARBA" id="ARBA00022306"/>
    </source>
</evidence>
<comment type="function">
    <text evidence="1">Microtubule-binding protein that localizes to the microtubular manchette of elongating spermatids.</text>
</comment>
<evidence type="ECO:0000256" key="2">
    <source>
        <dbReference type="ARBA" id="ARBA00004230"/>
    </source>
</evidence>
<feature type="region of interest" description="Disordered" evidence="14">
    <location>
        <begin position="123"/>
        <end position="176"/>
    </location>
</feature>
<dbReference type="GO" id="GO:0008017">
    <property type="term" value="F:microtubule binding"/>
    <property type="evidence" value="ECO:0007669"/>
    <property type="project" value="InterPro"/>
</dbReference>
<reference evidence="15" key="1">
    <citation type="submission" date="2021-04" db="EMBL/GenBank/DDBJ databases">
        <authorList>
            <consortium name="Molecular Ecology Group"/>
        </authorList>
    </citation>
    <scope>NUCLEOTIDE SEQUENCE</scope>
</reference>
<evidence type="ECO:0000256" key="11">
    <source>
        <dbReference type="ARBA" id="ARBA00023212"/>
    </source>
</evidence>
<protein>
    <recommendedName>
        <fullName evidence="5">Coiled-coil domain-containing protein 181</fullName>
    </recommendedName>
</protein>
<dbReference type="OrthoDB" id="6288248at2759"/>
<sequence length="462" mass="53065">PTELDDEQVVIISSATSPAQTGQHQKGKPENDHSIDKPSDTDSEPETDTYHFTEDQQRAMMELMVQKQEEVDLLDEEPPEYNVKGRLEQLNAELAKDPLPAEESRQHRVGFKAEIVDLVAPPLDFSDDESQPNSISGGLHIATSSVILKKEDGSSNDSKDNKEKDDKNAAESNSKEFVVERDGQFALLSASELSPSERSVFLNENEVKKTEIQSDSEGVQNKIHSDKSHSAGKVKTDNSFTSHILPRPPLIPRPNTAFSGPRRNVQPVQSQLTRSAGHPSCCNLVMDKFNYNSPYAMTPQQKEEAREKARRLEEEKKEKERKLREEAEEKRRENDSAFQAWLHRKREEDSKRQGNEANKTKSEQERKEENEEAYKTWLKEKKEQVKKEKLLKRRQQLEKTDGLFYHSSEECEKAFKEWLKKKNAASKKQIETERQINRLYKIQVKRSKKIQAIIKALKESQA</sequence>
<keyword evidence="9" id="KW-0175">Coiled coil</keyword>
<evidence type="ECO:0000256" key="6">
    <source>
        <dbReference type="ARBA" id="ARBA00022490"/>
    </source>
</evidence>
<feature type="compositionally biased region" description="Polar residues" evidence="14">
    <location>
        <begin position="11"/>
        <end position="24"/>
    </location>
</feature>
<feature type="compositionally biased region" description="Polar residues" evidence="14">
    <location>
        <begin position="131"/>
        <end position="146"/>
    </location>
</feature>
<keyword evidence="12" id="KW-0966">Cell projection</keyword>
<comment type="subcellular location">
    <subcellularLocation>
        <location evidence="2">Cell projection</location>
        <location evidence="2">Cilium</location>
        <location evidence="2">Flagellum</location>
    </subcellularLocation>
    <subcellularLocation>
        <location evidence="3">Cytoplasm</location>
        <location evidence="3">Cytoskeleton</location>
    </subcellularLocation>
</comment>
<comment type="similarity">
    <text evidence="4">Belongs to the CCDC181 family.</text>
</comment>
<comment type="caution">
    <text evidence="15">The sequence shown here is derived from an EMBL/GenBank/DDBJ whole genome shotgun (WGS) entry which is preliminary data.</text>
</comment>
<evidence type="ECO:0000256" key="4">
    <source>
        <dbReference type="ARBA" id="ARBA00005737"/>
    </source>
</evidence>
<keyword evidence="10" id="KW-0969">Cilium</keyword>
<keyword evidence="7" id="KW-0493">Microtubule</keyword>
<evidence type="ECO:0000256" key="1">
    <source>
        <dbReference type="ARBA" id="ARBA00002213"/>
    </source>
</evidence>